<evidence type="ECO:0000313" key="3">
    <source>
        <dbReference type="Proteomes" id="UP001386437"/>
    </source>
</evidence>
<organism evidence="2 3">
    <name type="scientific">Paraburkholderia bengalensis</name>
    <dbReference type="NCBI Taxonomy" id="2747562"/>
    <lineage>
        <taxon>Bacteria</taxon>
        <taxon>Pseudomonadati</taxon>
        <taxon>Pseudomonadota</taxon>
        <taxon>Betaproteobacteria</taxon>
        <taxon>Burkholderiales</taxon>
        <taxon>Burkholderiaceae</taxon>
        <taxon>Paraburkholderia</taxon>
    </lineage>
</organism>
<evidence type="ECO:0000256" key="1">
    <source>
        <dbReference type="SAM" id="MobiDB-lite"/>
    </source>
</evidence>
<reference evidence="2 3" key="1">
    <citation type="journal article" date="2022" name="Arch. Microbiol.">
        <title>Paraburkholderia bengalensis sp. nov. isolated from roots of Oryza sativa, IR64.</title>
        <authorList>
            <person name="Nag P."/>
            <person name="Mondal N."/>
            <person name="Sarkar J."/>
            <person name="Das S."/>
        </authorList>
    </citation>
    <scope>NUCLEOTIDE SEQUENCE [LARGE SCALE GENOMIC DNA]</scope>
    <source>
        <strain evidence="2 3">IR64_4_BI</strain>
    </source>
</reference>
<dbReference type="EMBL" id="JACFYJ010000020">
    <property type="protein sequence ID" value="MEI5998409.1"/>
    <property type="molecule type" value="Genomic_DNA"/>
</dbReference>
<dbReference type="GO" id="GO:0016829">
    <property type="term" value="F:lyase activity"/>
    <property type="evidence" value="ECO:0007669"/>
    <property type="project" value="UniProtKB-KW"/>
</dbReference>
<keyword evidence="2" id="KW-0456">Lyase</keyword>
<dbReference type="NCBIfam" id="TIGR03293">
    <property type="entry name" value="PhnG_redo"/>
    <property type="match status" value="1"/>
</dbReference>
<comment type="caution">
    <text evidence="2">The sequence shown here is derived from an EMBL/GenBank/DDBJ whole genome shotgun (WGS) entry which is preliminary data.</text>
</comment>
<feature type="region of interest" description="Disordered" evidence="1">
    <location>
        <begin position="1"/>
        <end position="29"/>
    </location>
</feature>
<dbReference type="RefSeq" id="WP_336598561.1">
    <property type="nucleotide sequence ID" value="NZ_JACFYJ010000020.1"/>
</dbReference>
<name>A0ABU8ISG3_9BURK</name>
<keyword evidence="3" id="KW-1185">Reference proteome</keyword>
<sequence length="184" mass="19509">MSAASSATCSAACSATSPPTVDPSVDPASPTRAARRAWMAVMARAPRADLEAALNRAMQGTPFPAFDWLRPPETGLAMVRGRVGGTGDAFNLGEATVTRATLRLRNDEADADATVGVACHLGRDRRRAELAAIADALLQTPQHRARLQEQVIAPLAAQLAASRARREQDAASTRVEFFTMVRGD</sequence>
<evidence type="ECO:0000313" key="2">
    <source>
        <dbReference type="EMBL" id="MEI5998409.1"/>
    </source>
</evidence>
<gene>
    <name evidence="2" type="primary">phnG</name>
    <name evidence="2" type="ORF">H3V53_14705</name>
</gene>
<dbReference type="Proteomes" id="UP001386437">
    <property type="component" value="Unassembled WGS sequence"/>
</dbReference>
<protein>
    <submittedName>
        <fullName evidence="2">Phosphonate C-P lyase system protein PhnG</fullName>
    </submittedName>
</protein>
<proteinExistence type="predicted"/>
<feature type="compositionally biased region" description="Low complexity" evidence="1">
    <location>
        <begin position="1"/>
        <end position="17"/>
    </location>
</feature>
<accession>A0ABU8ISG3</accession>
<dbReference type="Pfam" id="PF06754">
    <property type="entry name" value="PhnG"/>
    <property type="match status" value="1"/>
</dbReference>
<dbReference type="InterPro" id="IPR009609">
    <property type="entry name" value="Phosphonate_metab_PhnG"/>
</dbReference>